<dbReference type="Pfam" id="PF03989">
    <property type="entry name" value="DNA_gyraseA_C"/>
    <property type="match status" value="2"/>
</dbReference>
<keyword evidence="3 7" id="KW-0799">Topoisomerase</keyword>
<dbReference type="GO" id="GO:0009330">
    <property type="term" value="C:DNA topoisomerase type II (double strand cut, ATP-hydrolyzing) complex"/>
    <property type="evidence" value="ECO:0007669"/>
    <property type="project" value="TreeGrafter"/>
</dbReference>
<dbReference type="Gene3D" id="3.30.1360.40">
    <property type="match status" value="1"/>
</dbReference>
<dbReference type="GO" id="GO:0005524">
    <property type="term" value="F:ATP binding"/>
    <property type="evidence" value="ECO:0007669"/>
    <property type="project" value="InterPro"/>
</dbReference>
<evidence type="ECO:0000256" key="10">
    <source>
        <dbReference type="SAM" id="MobiDB-lite"/>
    </source>
</evidence>
<dbReference type="CDD" id="cd00187">
    <property type="entry name" value="TOP4c"/>
    <property type="match status" value="1"/>
</dbReference>
<feature type="site" description="Interaction with DNA" evidence="7">
    <location>
        <position position="84"/>
    </location>
</feature>
<dbReference type="GO" id="GO:0019897">
    <property type="term" value="C:extrinsic component of plasma membrane"/>
    <property type="evidence" value="ECO:0007669"/>
    <property type="project" value="UniProtKB-UniRule"/>
</dbReference>
<feature type="domain" description="Topo IIA-type catalytic" evidence="11">
    <location>
        <begin position="40"/>
        <end position="503"/>
    </location>
</feature>
<keyword evidence="2 7" id="KW-1003">Cell membrane</keyword>
<dbReference type="InterPro" id="IPR013760">
    <property type="entry name" value="Topo_IIA-like_dom_sf"/>
</dbReference>
<comment type="similarity">
    <text evidence="7">Belongs to the type II topoisomerase GyrA/ParC subunit family. ParC type 1 subfamily.</text>
</comment>
<feature type="site" description="Interaction with DNA" evidence="7">
    <location>
        <position position="48"/>
    </location>
</feature>
<evidence type="ECO:0000256" key="2">
    <source>
        <dbReference type="ARBA" id="ARBA00022475"/>
    </source>
</evidence>
<sequence>MSELKASELSLEGIERMSLKNFAQDAYLNYSMSVIRDRALPSVTDGMKPVQRRIIYAMAKLGINYKAKHVKSARTVGEVLGKYHPHGDSACYEAMVLMAQPFTYRYPMIDGQGNWGDVEDPKSFAAMRYTEARLSPNAELLLEDLNLGCVDWVPNFDGTVDEPKALPARVPNILLNGTMGIAVGMATDIPPHNLNELLKASIYLLDHPEATVAQLMKYVQGPDYPSGADIITPAAELRKIYETGKGTVRVRAVYEESKEGIVITALPYQVGVGQVEKEIADLMVKKKLPWVADLVNASDHEHPCRLIIVPRSNRVDTEALMSHLFATTDLECTYRVNLNILGLDGKPQVKDLATILREWLTFRTETVKKRFTHRLTAVNKRLHLLEGLMSVFLNLDDVIEIIRNDDDPKATLMQRYKLSETQVEYILDTKLRQLARLEEEKIQAEIDKLLAEKQELQTLLEHPEKLKGFLKQELQADAKKYGDKRRCHVVERAEAKEMDTTVSTPSQTMTVVLSRMGWVRAATGTNIDPYALSYRSGDSYLSHAIGKSNQYAVFISNLGRSFSVLIKDLPSARGQGEPISTKIALQNNESIIGVISGEPQDYYLMANDRCFGFICALGDMVSRNKAGKSLVTLDPEAILFRPIPVKDPANDIIVVASKQGRLLVYRCSELSILPRGKGLKLMKIAGPKLNQGLDGVADIVCIHEGDSVKIHSDKRKLLIPAADIIERISSRERIGETLPTVVQRVNFIEVIPAPVAAPAPESTDPAQDTPPLNISADEKDLTPIDLDLPLLTPNS</sequence>
<dbReference type="GO" id="GO:0005694">
    <property type="term" value="C:chromosome"/>
    <property type="evidence" value="ECO:0007669"/>
    <property type="project" value="InterPro"/>
</dbReference>
<dbReference type="GO" id="GO:0003677">
    <property type="term" value="F:DNA binding"/>
    <property type="evidence" value="ECO:0007669"/>
    <property type="project" value="UniProtKB-UniRule"/>
</dbReference>
<dbReference type="InterPro" id="IPR006691">
    <property type="entry name" value="GyrA/parC_rep"/>
</dbReference>
<dbReference type="Proteomes" id="UP000886829">
    <property type="component" value="Unassembled WGS sequence"/>
</dbReference>
<dbReference type="AlphaFoldDB" id="A0A9D2B1U4"/>
<reference evidence="12" key="2">
    <citation type="submission" date="2021-04" db="EMBL/GenBank/DDBJ databases">
        <authorList>
            <person name="Gilroy R."/>
        </authorList>
    </citation>
    <scope>NUCLEOTIDE SEQUENCE</scope>
    <source>
        <strain evidence="12">USASDec5-558</strain>
    </source>
</reference>
<dbReference type="PANTHER" id="PTHR43493:SF1">
    <property type="entry name" value="DNA TOPOISOMERASE 4 SUBUNIT A"/>
    <property type="match status" value="1"/>
</dbReference>
<dbReference type="NCBIfam" id="TIGR01062">
    <property type="entry name" value="parC_Gneg"/>
    <property type="match status" value="1"/>
</dbReference>
<dbReference type="FunFam" id="1.10.268.10:FF:000001">
    <property type="entry name" value="DNA gyrase subunit A"/>
    <property type="match status" value="1"/>
</dbReference>
<feature type="site" description="Interaction with DNA" evidence="7">
    <location>
        <position position="86"/>
    </location>
</feature>
<evidence type="ECO:0000256" key="8">
    <source>
        <dbReference type="PROSITE-ProRule" id="PRU01384"/>
    </source>
</evidence>
<comment type="subunit">
    <text evidence="7">Heterotetramer composed of ParC and ParE.</text>
</comment>
<dbReference type="EMBL" id="DXEV01000156">
    <property type="protein sequence ID" value="HIX57369.1"/>
    <property type="molecule type" value="Genomic_DNA"/>
</dbReference>
<name>A0A9D2B1U4_9GAMM</name>
<dbReference type="HAMAP" id="MF_00936">
    <property type="entry name" value="ParC_type1"/>
    <property type="match status" value="1"/>
</dbReference>
<comment type="subcellular location">
    <subcellularLocation>
        <location evidence="7">Cell membrane</location>
        <topology evidence="7">Peripheral membrane protein</topology>
    </subcellularLocation>
</comment>
<organism evidence="12 13">
    <name type="scientific">Candidatus Anaerobiospirillum pullistercoris</name>
    <dbReference type="NCBI Taxonomy" id="2838452"/>
    <lineage>
        <taxon>Bacteria</taxon>
        <taxon>Pseudomonadati</taxon>
        <taxon>Pseudomonadota</taxon>
        <taxon>Gammaproteobacteria</taxon>
        <taxon>Aeromonadales</taxon>
        <taxon>Succinivibrionaceae</taxon>
        <taxon>Anaerobiospirillum</taxon>
    </lineage>
</organism>
<dbReference type="InterPro" id="IPR002205">
    <property type="entry name" value="Topo_IIA_dom_A"/>
</dbReference>
<evidence type="ECO:0000259" key="11">
    <source>
        <dbReference type="PROSITE" id="PS52040"/>
    </source>
</evidence>
<dbReference type="InterPro" id="IPR035516">
    <property type="entry name" value="Gyrase/topoIV_suA_C"/>
</dbReference>
<accession>A0A9D2B1U4</accession>
<dbReference type="PROSITE" id="PS52040">
    <property type="entry name" value="TOPO_IIA"/>
    <property type="match status" value="1"/>
</dbReference>
<keyword evidence="6 7" id="KW-0413">Isomerase</keyword>
<feature type="site" description="Transition state stabilizer" evidence="7">
    <location>
        <position position="128"/>
    </location>
</feature>
<comment type="function">
    <text evidence="7">Topoisomerase IV is essential for chromosome segregation. It relaxes supercoiled DNA. Performs the decatenation events required during the replication of a circular DNA molecule.</text>
</comment>
<feature type="region of interest" description="Disordered" evidence="10">
    <location>
        <begin position="758"/>
        <end position="795"/>
    </location>
</feature>
<dbReference type="SMART" id="SM00434">
    <property type="entry name" value="TOP4c"/>
    <property type="match status" value="1"/>
</dbReference>
<protein>
    <recommendedName>
        <fullName evidence="7">DNA topoisomerase 4 subunit A</fullName>
        <ecNumber evidence="7">5.6.2.2</ecNumber>
    </recommendedName>
    <alternativeName>
        <fullName evidence="7">Topoisomerase IV subunit A</fullName>
    </alternativeName>
</protein>
<dbReference type="GO" id="GO:0007059">
    <property type="term" value="P:chromosome segregation"/>
    <property type="evidence" value="ECO:0007669"/>
    <property type="project" value="UniProtKB-UniRule"/>
</dbReference>
<keyword evidence="5 7" id="KW-0472">Membrane</keyword>
<evidence type="ECO:0000256" key="9">
    <source>
        <dbReference type="SAM" id="Coils"/>
    </source>
</evidence>
<dbReference type="InterPro" id="IPR050220">
    <property type="entry name" value="Type_II_DNA_Topoisomerases"/>
</dbReference>
<evidence type="ECO:0000256" key="1">
    <source>
        <dbReference type="ARBA" id="ARBA00000185"/>
    </source>
</evidence>
<dbReference type="GO" id="GO:0003918">
    <property type="term" value="F:DNA topoisomerase type II (double strand cut, ATP-hydrolyzing) activity"/>
    <property type="evidence" value="ECO:0007669"/>
    <property type="project" value="UniProtKB-UniRule"/>
</dbReference>
<feature type="coiled-coil region" evidence="9">
    <location>
        <begin position="427"/>
        <end position="459"/>
    </location>
</feature>
<evidence type="ECO:0000313" key="13">
    <source>
        <dbReference type="Proteomes" id="UP000886829"/>
    </source>
</evidence>
<dbReference type="PANTHER" id="PTHR43493">
    <property type="entry name" value="DNA GYRASE/TOPOISOMERASE SUBUNIT A"/>
    <property type="match status" value="1"/>
</dbReference>
<gene>
    <name evidence="7 12" type="primary">parC</name>
    <name evidence="12" type="ORF">H9850_07865</name>
</gene>
<dbReference type="InterPro" id="IPR013758">
    <property type="entry name" value="Topo_IIA_A/C_ab"/>
</dbReference>
<dbReference type="NCBIfam" id="NF004044">
    <property type="entry name" value="PRK05561.1"/>
    <property type="match status" value="1"/>
</dbReference>
<dbReference type="InterPro" id="IPR013757">
    <property type="entry name" value="Topo_IIA_A_a_sf"/>
</dbReference>
<dbReference type="InterPro" id="IPR005742">
    <property type="entry name" value="TopoIV_A_Gneg"/>
</dbReference>
<evidence type="ECO:0000256" key="7">
    <source>
        <dbReference type="HAMAP-Rule" id="MF_00936"/>
    </source>
</evidence>
<dbReference type="GO" id="GO:0005737">
    <property type="term" value="C:cytoplasm"/>
    <property type="evidence" value="ECO:0007669"/>
    <property type="project" value="TreeGrafter"/>
</dbReference>
<evidence type="ECO:0000256" key="6">
    <source>
        <dbReference type="ARBA" id="ARBA00023235"/>
    </source>
</evidence>
<comment type="caution">
    <text evidence="12">The sequence shown here is derived from an EMBL/GenBank/DDBJ whole genome shotgun (WGS) entry which is preliminary data.</text>
</comment>
<feature type="active site" description="O-(5'-phospho-DNA)-tyrosine intermediate" evidence="7 8">
    <location>
        <position position="129"/>
    </location>
</feature>
<feature type="compositionally biased region" description="Low complexity" evidence="10">
    <location>
        <begin position="783"/>
        <end position="795"/>
    </location>
</feature>
<dbReference type="EC" id="5.6.2.2" evidence="7"/>
<dbReference type="SUPFAM" id="SSF56719">
    <property type="entry name" value="Type II DNA topoisomerase"/>
    <property type="match status" value="1"/>
</dbReference>
<comment type="catalytic activity">
    <reaction evidence="1 7 8">
        <text>ATP-dependent breakage, passage and rejoining of double-stranded DNA.</text>
        <dbReference type="EC" id="5.6.2.2"/>
    </reaction>
</comment>
<keyword evidence="9" id="KW-0175">Coiled coil</keyword>
<reference evidence="12" key="1">
    <citation type="journal article" date="2021" name="PeerJ">
        <title>Extensive microbial diversity within the chicken gut microbiome revealed by metagenomics and culture.</title>
        <authorList>
            <person name="Gilroy R."/>
            <person name="Ravi A."/>
            <person name="Getino M."/>
            <person name="Pursley I."/>
            <person name="Horton D.L."/>
            <person name="Alikhan N.F."/>
            <person name="Baker D."/>
            <person name="Gharbi K."/>
            <person name="Hall N."/>
            <person name="Watson M."/>
            <person name="Adriaenssens E.M."/>
            <person name="Foster-Nyarko E."/>
            <person name="Jarju S."/>
            <person name="Secka A."/>
            <person name="Antonio M."/>
            <person name="Oren A."/>
            <person name="Chaudhuri R.R."/>
            <person name="La Ragione R."/>
            <person name="Hildebrand F."/>
            <person name="Pallen M.J."/>
        </authorList>
    </citation>
    <scope>NUCLEOTIDE SEQUENCE</scope>
    <source>
        <strain evidence="12">USASDec5-558</strain>
    </source>
</reference>
<proteinExistence type="inferred from homology"/>
<evidence type="ECO:0000256" key="3">
    <source>
        <dbReference type="ARBA" id="ARBA00023029"/>
    </source>
</evidence>
<dbReference type="Gene3D" id="1.10.268.10">
    <property type="entry name" value="Topoisomerase, domain 3"/>
    <property type="match status" value="1"/>
</dbReference>
<dbReference type="Pfam" id="PF00521">
    <property type="entry name" value="DNA_topoisoIV"/>
    <property type="match status" value="1"/>
</dbReference>
<dbReference type="Gene3D" id="2.120.10.90">
    <property type="entry name" value="DNA gyrase/topoisomerase IV, subunit A, C-terminal"/>
    <property type="match status" value="1"/>
</dbReference>
<evidence type="ECO:0000256" key="5">
    <source>
        <dbReference type="ARBA" id="ARBA00023136"/>
    </source>
</evidence>
<dbReference type="Gene3D" id="3.90.199.10">
    <property type="entry name" value="Topoisomerase II, domain 5"/>
    <property type="match status" value="1"/>
</dbReference>
<evidence type="ECO:0000256" key="4">
    <source>
        <dbReference type="ARBA" id="ARBA00023125"/>
    </source>
</evidence>
<evidence type="ECO:0000313" key="12">
    <source>
        <dbReference type="EMBL" id="HIX57369.1"/>
    </source>
</evidence>
<dbReference type="SUPFAM" id="SSF101904">
    <property type="entry name" value="GyrA/ParC C-terminal domain-like"/>
    <property type="match status" value="1"/>
</dbReference>
<keyword evidence="4 7" id="KW-0238">DNA-binding</keyword>
<dbReference type="GO" id="GO:0006265">
    <property type="term" value="P:DNA topological change"/>
    <property type="evidence" value="ECO:0007669"/>
    <property type="project" value="UniProtKB-UniRule"/>
</dbReference>